<feature type="compositionally biased region" description="Polar residues" evidence="1">
    <location>
        <begin position="49"/>
        <end position="62"/>
    </location>
</feature>
<protein>
    <submittedName>
        <fullName evidence="2">Uncharacterized protein</fullName>
    </submittedName>
</protein>
<gene>
    <name evidence="2" type="ORF">NDU88_003537</name>
</gene>
<evidence type="ECO:0000313" key="3">
    <source>
        <dbReference type="Proteomes" id="UP001066276"/>
    </source>
</evidence>
<dbReference type="EMBL" id="JANPWB010000005">
    <property type="protein sequence ID" value="KAJ1186756.1"/>
    <property type="molecule type" value="Genomic_DNA"/>
</dbReference>
<name>A0AAV7UDZ6_PLEWA</name>
<proteinExistence type="predicted"/>
<sequence length="147" mass="16342">MEPGGNTCRGRSAYWSKDALGVRKVQKLTSRVALRGVSGGSSDRGSTSEETLASSCRQQDFVSTEKGEWRQAPSLLDGKKEILKEPQDKRYRELWGRGKTGSQNTRAGRLEKYSLRSYARIGKPPEVAGELSRQGALTEERESYIQS</sequence>
<feature type="compositionally biased region" description="Basic and acidic residues" evidence="1">
    <location>
        <begin position="138"/>
        <end position="147"/>
    </location>
</feature>
<dbReference type="Proteomes" id="UP001066276">
    <property type="component" value="Chromosome 3_1"/>
</dbReference>
<comment type="caution">
    <text evidence="2">The sequence shown here is derived from an EMBL/GenBank/DDBJ whole genome shotgun (WGS) entry which is preliminary data.</text>
</comment>
<feature type="region of interest" description="Disordered" evidence="1">
    <location>
        <begin position="34"/>
        <end position="68"/>
    </location>
</feature>
<evidence type="ECO:0000313" key="2">
    <source>
        <dbReference type="EMBL" id="KAJ1186756.1"/>
    </source>
</evidence>
<keyword evidence="3" id="KW-1185">Reference proteome</keyword>
<accession>A0AAV7UDZ6</accession>
<organism evidence="2 3">
    <name type="scientific">Pleurodeles waltl</name>
    <name type="common">Iberian ribbed newt</name>
    <dbReference type="NCBI Taxonomy" id="8319"/>
    <lineage>
        <taxon>Eukaryota</taxon>
        <taxon>Metazoa</taxon>
        <taxon>Chordata</taxon>
        <taxon>Craniata</taxon>
        <taxon>Vertebrata</taxon>
        <taxon>Euteleostomi</taxon>
        <taxon>Amphibia</taxon>
        <taxon>Batrachia</taxon>
        <taxon>Caudata</taxon>
        <taxon>Salamandroidea</taxon>
        <taxon>Salamandridae</taxon>
        <taxon>Pleurodelinae</taxon>
        <taxon>Pleurodeles</taxon>
    </lineage>
</organism>
<reference evidence="2" key="1">
    <citation type="journal article" date="2022" name="bioRxiv">
        <title>Sequencing and chromosome-scale assembly of the giantPleurodeles waltlgenome.</title>
        <authorList>
            <person name="Brown T."/>
            <person name="Elewa A."/>
            <person name="Iarovenko S."/>
            <person name="Subramanian E."/>
            <person name="Araus A.J."/>
            <person name="Petzold A."/>
            <person name="Susuki M."/>
            <person name="Suzuki K.-i.T."/>
            <person name="Hayashi T."/>
            <person name="Toyoda A."/>
            <person name="Oliveira C."/>
            <person name="Osipova E."/>
            <person name="Leigh N.D."/>
            <person name="Simon A."/>
            <person name="Yun M.H."/>
        </authorList>
    </citation>
    <scope>NUCLEOTIDE SEQUENCE</scope>
    <source>
        <strain evidence="2">20211129_DDA</strain>
        <tissue evidence="2">Liver</tissue>
    </source>
</reference>
<dbReference type="AlphaFoldDB" id="A0AAV7UDZ6"/>
<feature type="region of interest" description="Disordered" evidence="1">
    <location>
        <begin position="124"/>
        <end position="147"/>
    </location>
</feature>
<evidence type="ECO:0000256" key="1">
    <source>
        <dbReference type="SAM" id="MobiDB-lite"/>
    </source>
</evidence>